<dbReference type="NCBIfam" id="TIGR04183">
    <property type="entry name" value="Por_Secre_tail"/>
    <property type="match status" value="1"/>
</dbReference>
<dbReference type="InterPro" id="IPR026444">
    <property type="entry name" value="Secre_tail"/>
</dbReference>
<evidence type="ECO:0000313" key="2">
    <source>
        <dbReference type="EMBL" id="GGZ28424.1"/>
    </source>
</evidence>
<evidence type="ECO:0000313" key="3">
    <source>
        <dbReference type="Proteomes" id="UP000619457"/>
    </source>
</evidence>
<feature type="domain" description="Secretion system C-terminal sorting" evidence="1">
    <location>
        <begin position="128"/>
        <end position="204"/>
    </location>
</feature>
<protein>
    <recommendedName>
        <fullName evidence="1">Secretion system C-terminal sorting domain-containing protein</fullName>
    </recommendedName>
</protein>
<reference evidence="2" key="2">
    <citation type="submission" date="2020-09" db="EMBL/GenBank/DDBJ databases">
        <authorList>
            <person name="Sun Q."/>
            <person name="Kim S."/>
        </authorList>
    </citation>
    <scope>NUCLEOTIDE SEQUENCE</scope>
    <source>
        <strain evidence="2">KCTC 12368</strain>
    </source>
</reference>
<name>A0A918PZJ2_9BACT</name>
<reference evidence="2" key="1">
    <citation type="journal article" date="2014" name="Int. J. Syst. Evol. Microbiol.">
        <title>Complete genome sequence of Corynebacterium casei LMG S-19264T (=DSM 44701T), isolated from a smear-ripened cheese.</title>
        <authorList>
            <consortium name="US DOE Joint Genome Institute (JGI-PGF)"/>
            <person name="Walter F."/>
            <person name="Albersmeier A."/>
            <person name="Kalinowski J."/>
            <person name="Ruckert C."/>
        </authorList>
    </citation>
    <scope>NUCLEOTIDE SEQUENCE</scope>
    <source>
        <strain evidence="2">KCTC 12368</strain>
    </source>
</reference>
<keyword evidence="3" id="KW-1185">Reference proteome</keyword>
<gene>
    <name evidence="2" type="ORF">GCM10007049_21750</name>
</gene>
<sequence length="206" mass="23397">MLTGKINDIQRKSVILQNTSDSAKEYVLKFMRGNIGSSQTLKVCIGEQCFDPRKDLAKVKITLKPQEVFTEFYIEMNMGITTTKGTFDLHFTNSEDLRDVFIVEGVYECISETKEEETNHRDISFGSVYPNPSNRVAQIDYSIKNPNANIKLLINSFIGNPIQEITLSPRQKTVLINVSDFNPGVYFYTLIVNGENIITKKLVVKK</sequence>
<evidence type="ECO:0000259" key="1">
    <source>
        <dbReference type="Pfam" id="PF18962"/>
    </source>
</evidence>
<dbReference type="Pfam" id="PF18962">
    <property type="entry name" value="Por_Secre_tail"/>
    <property type="match status" value="1"/>
</dbReference>
<organism evidence="2 3">
    <name type="scientific">Echinicola pacifica</name>
    <dbReference type="NCBI Taxonomy" id="346377"/>
    <lineage>
        <taxon>Bacteria</taxon>
        <taxon>Pseudomonadati</taxon>
        <taxon>Bacteroidota</taxon>
        <taxon>Cytophagia</taxon>
        <taxon>Cytophagales</taxon>
        <taxon>Cyclobacteriaceae</taxon>
        <taxon>Echinicola</taxon>
    </lineage>
</organism>
<dbReference type="EMBL" id="BMWX01000003">
    <property type="protein sequence ID" value="GGZ28424.1"/>
    <property type="molecule type" value="Genomic_DNA"/>
</dbReference>
<proteinExistence type="predicted"/>
<dbReference type="AlphaFoldDB" id="A0A918PZJ2"/>
<accession>A0A918PZJ2</accession>
<comment type="caution">
    <text evidence="2">The sequence shown here is derived from an EMBL/GenBank/DDBJ whole genome shotgun (WGS) entry which is preliminary data.</text>
</comment>
<dbReference type="Proteomes" id="UP000619457">
    <property type="component" value="Unassembled WGS sequence"/>
</dbReference>